<evidence type="ECO:0000259" key="1">
    <source>
        <dbReference type="Pfam" id="PF01869"/>
    </source>
</evidence>
<comment type="caution">
    <text evidence="2">The sequence shown here is derived from an EMBL/GenBank/DDBJ whole genome shotgun (WGS) entry which is preliminary data.</text>
</comment>
<dbReference type="InterPro" id="IPR002731">
    <property type="entry name" value="ATPase_BadF"/>
</dbReference>
<dbReference type="PANTHER" id="PTHR43190">
    <property type="entry name" value="N-ACETYL-D-GLUCOSAMINE KINASE"/>
    <property type="match status" value="1"/>
</dbReference>
<protein>
    <recommendedName>
        <fullName evidence="1">ATPase BadF/BadG/BcrA/BcrD type domain-containing protein</fullName>
    </recommendedName>
</protein>
<dbReference type="Gene3D" id="3.30.420.40">
    <property type="match status" value="2"/>
</dbReference>
<dbReference type="SUPFAM" id="SSF53067">
    <property type="entry name" value="Actin-like ATPase domain"/>
    <property type="match status" value="1"/>
</dbReference>
<sequence>MTGRTVLAIDAGQSGMKVRIEADGRREEWGSGGIHTSTDLLPQLAQVVRDAAARSRVIPDLVTAGVSGLTDRESDAGALLALVAAEGVRGVVLAHDSTTSFLGALGDRPGVVVASGTGVVTLGVGATTTARVDGWGWIMGDAGSGYWIGREALDAVMRAFDGRGPATTLTDVARDLWPDLTQAYIELQSNHDRVRVVASLARDVAAAADAGDAVALDISARAAVELAHSVRTAASRVRSDHTTLPVCAIGGVFSSAPLRDAFARELDAESHLTLVDPAGVGIDGAVALARLDPRHPLGTVVHRAGAI</sequence>
<evidence type="ECO:0000313" key="3">
    <source>
        <dbReference type="Proteomes" id="UP000076998"/>
    </source>
</evidence>
<dbReference type="Pfam" id="PF01869">
    <property type="entry name" value="BcrAD_BadFG"/>
    <property type="match status" value="1"/>
</dbReference>
<feature type="domain" description="ATPase BadF/BadG/BcrA/BcrD type" evidence="1">
    <location>
        <begin position="40"/>
        <end position="289"/>
    </location>
</feature>
<accession>A0A177KBK1</accession>
<gene>
    <name evidence="2" type="ORF">AYL44_00335</name>
</gene>
<reference evidence="2 3" key="1">
    <citation type="submission" date="2016-02" db="EMBL/GenBank/DDBJ databases">
        <authorList>
            <person name="Wen L."/>
            <person name="He K."/>
            <person name="Yang H."/>
        </authorList>
    </citation>
    <scope>NUCLEOTIDE SEQUENCE [LARGE SCALE GENOMIC DNA]</scope>
    <source>
        <strain evidence="2 3">CD11_3</strain>
    </source>
</reference>
<dbReference type="InterPro" id="IPR052519">
    <property type="entry name" value="Euk-type_GlcNAc_Kinase"/>
</dbReference>
<dbReference type="Proteomes" id="UP000076998">
    <property type="component" value="Unassembled WGS sequence"/>
</dbReference>
<organism evidence="2 3">
    <name type="scientific">Microbacterium oleivorans</name>
    <dbReference type="NCBI Taxonomy" id="273677"/>
    <lineage>
        <taxon>Bacteria</taxon>
        <taxon>Bacillati</taxon>
        <taxon>Actinomycetota</taxon>
        <taxon>Actinomycetes</taxon>
        <taxon>Micrococcales</taxon>
        <taxon>Microbacteriaceae</taxon>
        <taxon>Microbacterium</taxon>
    </lineage>
</organism>
<evidence type="ECO:0000313" key="2">
    <source>
        <dbReference type="EMBL" id="OAH50773.1"/>
    </source>
</evidence>
<dbReference type="RefSeq" id="WP_064001289.1">
    <property type="nucleotide sequence ID" value="NZ_LSTV01000001.1"/>
</dbReference>
<dbReference type="AlphaFoldDB" id="A0A177KBK1"/>
<dbReference type="OrthoDB" id="8701357at2"/>
<name>A0A177KBK1_9MICO</name>
<dbReference type="InterPro" id="IPR043129">
    <property type="entry name" value="ATPase_NBD"/>
</dbReference>
<dbReference type="PANTHER" id="PTHR43190:SF3">
    <property type="entry name" value="N-ACETYL-D-GLUCOSAMINE KINASE"/>
    <property type="match status" value="1"/>
</dbReference>
<proteinExistence type="predicted"/>
<dbReference type="EMBL" id="LSTV01000001">
    <property type="protein sequence ID" value="OAH50773.1"/>
    <property type="molecule type" value="Genomic_DNA"/>
</dbReference>